<evidence type="ECO:0000313" key="2">
    <source>
        <dbReference type="EMBL" id="RCV09680.1"/>
    </source>
</evidence>
<feature type="transmembrane region" description="Helical" evidence="1">
    <location>
        <begin position="68"/>
        <end position="88"/>
    </location>
</feature>
<keyword evidence="1" id="KW-0812">Transmembrane</keyword>
<sequence>MREHTLARLQMMEHTLGTLRETMNSCREGMAASPVQGEEMLAGNEPIDIWAEYLEPGRKNNKIGRTCNWKWTISVIAFVSGLVLLSKFRTLLPIAYLTHIVGTIAVLWILGSIAFCRRLFGASRTMKGFSHHVSRLGYVCFSLLVLYVMYLISQHVCGTSIIVLLGERR</sequence>
<keyword evidence="1" id="KW-1133">Transmembrane helix</keyword>
<feature type="transmembrane region" description="Helical" evidence="1">
    <location>
        <begin position="94"/>
        <end position="115"/>
    </location>
</feature>
<name>A0A368PXG9_SETIT</name>
<dbReference type="OrthoDB" id="693312at2759"/>
<evidence type="ECO:0000256" key="1">
    <source>
        <dbReference type="SAM" id="Phobius"/>
    </source>
</evidence>
<keyword evidence="1" id="KW-0472">Membrane</keyword>
<dbReference type="AlphaFoldDB" id="A0A368PXG9"/>
<dbReference type="EMBL" id="CM003529">
    <property type="protein sequence ID" value="RCV09680.1"/>
    <property type="molecule type" value="Genomic_DNA"/>
</dbReference>
<reference evidence="2" key="2">
    <citation type="submission" date="2015-07" db="EMBL/GenBank/DDBJ databases">
        <authorList>
            <person name="Noorani M."/>
        </authorList>
    </citation>
    <scope>NUCLEOTIDE SEQUENCE</scope>
    <source>
        <strain evidence="2">Yugu1</strain>
    </source>
</reference>
<protein>
    <submittedName>
        <fullName evidence="2">Uncharacterized protein</fullName>
    </submittedName>
</protein>
<organism evidence="2">
    <name type="scientific">Setaria italica</name>
    <name type="common">Foxtail millet</name>
    <name type="synonym">Panicum italicum</name>
    <dbReference type="NCBI Taxonomy" id="4555"/>
    <lineage>
        <taxon>Eukaryota</taxon>
        <taxon>Viridiplantae</taxon>
        <taxon>Streptophyta</taxon>
        <taxon>Embryophyta</taxon>
        <taxon>Tracheophyta</taxon>
        <taxon>Spermatophyta</taxon>
        <taxon>Magnoliopsida</taxon>
        <taxon>Liliopsida</taxon>
        <taxon>Poales</taxon>
        <taxon>Poaceae</taxon>
        <taxon>PACMAD clade</taxon>
        <taxon>Panicoideae</taxon>
        <taxon>Panicodae</taxon>
        <taxon>Paniceae</taxon>
        <taxon>Cenchrinae</taxon>
        <taxon>Setaria</taxon>
    </lineage>
</organism>
<gene>
    <name evidence="2" type="ORF">SETIT_2G048600v2</name>
</gene>
<reference evidence="2" key="1">
    <citation type="journal article" date="2012" name="Nat. Biotechnol.">
        <title>Reference genome sequence of the model plant Setaria.</title>
        <authorList>
            <person name="Bennetzen J.L."/>
            <person name="Schmutz J."/>
            <person name="Wang H."/>
            <person name="Percifield R."/>
            <person name="Hawkins J."/>
            <person name="Pontaroli A.C."/>
            <person name="Estep M."/>
            <person name="Feng L."/>
            <person name="Vaughn J.N."/>
            <person name="Grimwood J."/>
            <person name="Jenkins J."/>
            <person name="Barry K."/>
            <person name="Lindquist E."/>
            <person name="Hellsten U."/>
            <person name="Deshpande S."/>
            <person name="Wang X."/>
            <person name="Wu X."/>
            <person name="Mitros T."/>
            <person name="Triplett J."/>
            <person name="Yang X."/>
            <person name="Ye C.Y."/>
            <person name="Mauro-Herrera M."/>
            <person name="Wang L."/>
            <person name="Li P."/>
            <person name="Sharma M."/>
            <person name="Sharma R."/>
            <person name="Ronald P.C."/>
            <person name="Panaud O."/>
            <person name="Kellogg E.A."/>
            <person name="Brutnell T.P."/>
            <person name="Doust A.N."/>
            <person name="Tuskan G.A."/>
            <person name="Rokhsar D."/>
            <person name="Devos K.M."/>
        </authorList>
    </citation>
    <scope>NUCLEOTIDE SEQUENCE [LARGE SCALE GENOMIC DNA]</scope>
    <source>
        <strain evidence="2">Yugu1</strain>
    </source>
</reference>
<feature type="transmembrane region" description="Helical" evidence="1">
    <location>
        <begin position="136"/>
        <end position="165"/>
    </location>
</feature>
<accession>A0A368PXG9</accession>
<proteinExistence type="predicted"/>